<keyword evidence="10" id="KW-1185">Reference proteome</keyword>
<dbReference type="GO" id="GO:0006508">
    <property type="term" value="P:proteolysis"/>
    <property type="evidence" value="ECO:0007669"/>
    <property type="project" value="UniProtKB-KW"/>
</dbReference>
<accession>A0A918G3L6</accession>
<reference evidence="9" key="2">
    <citation type="submission" date="2020-09" db="EMBL/GenBank/DDBJ databases">
        <authorList>
            <person name="Sun Q."/>
            <person name="Ohkuma M."/>
        </authorList>
    </citation>
    <scope>NUCLEOTIDE SEQUENCE</scope>
    <source>
        <strain evidence="9">JCM 3276</strain>
    </source>
</reference>
<dbReference type="SUPFAM" id="SSF52743">
    <property type="entry name" value="Subtilisin-like"/>
    <property type="match status" value="1"/>
</dbReference>
<feature type="active site" description="Charge relay system" evidence="5">
    <location>
        <position position="165"/>
    </location>
</feature>
<proteinExistence type="inferred from homology"/>
<dbReference type="InterPro" id="IPR015500">
    <property type="entry name" value="Peptidase_S8_subtilisin-rel"/>
</dbReference>
<dbReference type="InterPro" id="IPR010259">
    <property type="entry name" value="S8pro/Inhibitor_I9"/>
</dbReference>
<dbReference type="GO" id="GO:0004252">
    <property type="term" value="F:serine-type endopeptidase activity"/>
    <property type="evidence" value="ECO:0007669"/>
    <property type="project" value="UniProtKB-UniRule"/>
</dbReference>
<keyword evidence="2 5" id="KW-0645">Protease</keyword>
<feature type="active site" description="Charge relay system" evidence="5">
    <location>
        <position position="356"/>
    </location>
</feature>
<feature type="active site" description="Charge relay system" evidence="5">
    <location>
        <position position="198"/>
    </location>
</feature>
<dbReference type="PROSITE" id="PS51892">
    <property type="entry name" value="SUBTILASE"/>
    <property type="match status" value="1"/>
</dbReference>
<dbReference type="Proteomes" id="UP000660680">
    <property type="component" value="Unassembled WGS sequence"/>
</dbReference>
<dbReference type="PANTHER" id="PTHR43806">
    <property type="entry name" value="PEPTIDASE S8"/>
    <property type="match status" value="1"/>
</dbReference>
<dbReference type="PROSITE" id="PS00137">
    <property type="entry name" value="SUBTILASE_HIS"/>
    <property type="match status" value="1"/>
</dbReference>
<reference evidence="9" key="1">
    <citation type="journal article" date="2014" name="Int. J. Syst. Evol. Microbiol.">
        <title>Complete genome sequence of Corynebacterium casei LMG S-19264T (=DSM 44701T), isolated from a smear-ripened cheese.</title>
        <authorList>
            <consortium name="US DOE Joint Genome Institute (JGI-PGF)"/>
            <person name="Walter F."/>
            <person name="Albersmeier A."/>
            <person name="Kalinowski J."/>
            <person name="Ruckert C."/>
        </authorList>
    </citation>
    <scope>NUCLEOTIDE SEQUENCE</scope>
    <source>
        <strain evidence="9">JCM 3276</strain>
    </source>
</reference>
<dbReference type="FunFam" id="3.40.50.200:FF:000014">
    <property type="entry name" value="Proteinase K"/>
    <property type="match status" value="1"/>
</dbReference>
<dbReference type="Pfam" id="PF05922">
    <property type="entry name" value="Inhibitor_I9"/>
    <property type="match status" value="1"/>
</dbReference>
<organism evidence="9 10">
    <name type="scientific">Actinokineospora fastidiosa</name>
    <dbReference type="NCBI Taxonomy" id="1816"/>
    <lineage>
        <taxon>Bacteria</taxon>
        <taxon>Bacillati</taxon>
        <taxon>Actinomycetota</taxon>
        <taxon>Actinomycetes</taxon>
        <taxon>Pseudonocardiales</taxon>
        <taxon>Pseudonocardiaceae</taxon>
        <taxon>Actinokineospora</taxon>
    </lineage>
</organism>
<evidence type="ECO:0000256" key="5">
    <source>
        <dbReference type="PROSITE-ProRule" id="PRU01240"/>
    </source>
</evidence>
<dbReference type="SUPFAM" id="SSF54897">
    <property type="entry name" value="Protease propeptides/inhibitors"/>
    <property type="match status" value="1"/>
</dbReference>
<dbReference type="Gene3D" id="2.60.120.260">
    <property type="entry name" value="Galactose-binding domain-like"/>
    <property type="match status" value="1"/>
</dbReference>
<dbReference type="InterPro" id="IPR023827">
    <property type="entry name" value="Peptidase_S8_Asp-AS"/>
</dbReference>
<keyword evidence="4 5" id="KW-0720">Serine protease</keyword>
<dbReference type="InterPro" id="IPR022398">
    <property type="entry name" value="Peptidase_S8_His-AS"/>
</dbReference>
<dbReference type="PROSITE" id="PS51257">
    <property type="entry name" value="PROKAR_LIPOPROTEIN"/>
    <property type="match status" value="1"/>
</dbReference>
<comment type="similarity">
    <text evidence="1 5 6">Belongs to the peptidase S8 family.</text>
</comment>
<dbReference type="PROSITE" id="PS51829">
    <property type="entry name" value="P_HOMO_B"/>
    <property type="match status" value="1"/>
</dbReference>
<protein>
    <submittedName>
        <fullName evidence="9">Serine protease</fullName>
    </submittedName>
</protein>
<evidence type="ECO:0000256" key="4">
    <source>
        <dbReference type="ARBA" id="ARBA00022825"/>
    </source>
</evidence>
<evidence type="ECO:0000256" key="2">
    <source>
        <dbReference type="ARBA" id="ARBA00022670"/>
    </source>
</evidence>
<name>A0A918G3L6_9PSEU</name>
<dbReference type="PRINTS" id="PR00723">
    <property type="entry name" value="SUBTILISIN"/>
</dbReference>
<dbReference type="PROSITE" id="PS51318">
    <property type="entry name" value="TAT"/>
    <property type="match status" value="1"/>
</dbReference>
<dbReference type="Pfam" id="PF00082">
    <property type="entry name" value="Peptidase_S8"/>
    <property type="match status" value="1"/>
</dbReference>
<dbReference type="InterPro" id="IPR008979">
    <property type="entry name" value="Galactose-bd-like_sf"/>
</dbReference>
<dbReference type="Gene3D" id="3.40.50.200">
    <property type="entry name" value="Peptidase S8/S53 domain"/>
    <property type="match status" value="1"/>
</dbReference>
<dbReference type="EMBL" id="BMRB01000001">
    <property type="protein sequence ID" value="GGS15270.1"/>
    <property type="molecule type" value="Genomic_DNA"/>
</dbReference>
<dbReference type="InterPro" id="IPR036852">
    <property type="entry name" value="Peptidase_S8/S53_dom_sf"/>
</dbReference>
<dbReference type="InterPro" id="IPR000209">
    <property type="entry name" value="Peptidase_S8/S53_dom"/>
</dbReference>
<dbReference type="PROSITE" id="PS00136">
    <property type="entry name" value="SUBTILASE_ASP"/>
    <property type="match status" value="1"/>
</dbReference>
<evidence type="ECO:0000256" key="6">
    <source>
        <dbReference type="RuleBase" id="RU003355"/>
    </source>
</evidence>
<dbReference type="CDD" id="cd04077">
    <property type="entry name" value="Peptidases_S8_PCSK9_ProteinaseK_like"/>
    <property type="match status" value="1"/>
</dbReference>
<evidence type="ECO:0000313" key="10">
    <source>
        <dbReference type="Proteomes" id="UP000660680"/>
    </source>
</evidence>
<dbReference type="AlphaFoldDB" id="A0A918G3L6"/>
<evidence type="ECO:0000256" key="3">
    <source>
        <dbReference type="ARBA" id="ARBA00022801"/>
    </source>
</evidence>
<dbReference type="PROSITE" id="PS00138">
    <property type="entry name" value="SUBTILASE_SER"/>
    <property type="match status" value="1"/>
</dbReference>
<feature type="chain" id="PRO_5038011324" evidence="7">
    <location>
        <begin position="39"/>
        <end position="533"/>
    </location>
</feature>
<evidence type="ECO:0000256" key="7">
    <source>
        <dbReference type="SAM" id="SignalP"/>
    </source>
</evidence>
<evidence type="ECO:0000259" key="8">
    <source>
        <dbReference type="PROSITE" id="PS51829"/>
    </source>
</evidence>
<dbReference type="InterPro" id="IPR006311">
    <property type="entry name" value="TAT_signal"/>
</dbReference>
<keyword evidence="7" id="KW-0732">Signal</keyword>
<dbReference type="InterPro" id="IPR050131">
    <property type="entry name" value="Peptidase_S8_subtilisin-like"/>
</dbReference>
<comment type="caution">
    <text evidence="9">The sequence shown here is derived from an EMBL/GenBank/DDBJ whole genome shotgun (WGS) entry which is preliminary data.</text>
</comment>
<dbReference type="Gene3D" id="3.30.70.80">
    <property type="entry name" value="Peptidase S8 propeptide/proteinase inhibitor I9"/>
    <property type="match status" value="1"/>
</dbReference>
<evidence type="ECO:0000256" key="1">
    <source>
        <dbReference type="ARBA" id="ARBA00011073"/>
    </source>
</evidence>
<gene>
    <name evidence="9" type="ORF">GCM10010171_04080</name>
</gene>
<dbReference type="InterPro" id="IPR002884">
    <property type="entry name" value="P_dom"/>
</dbReference>
<feature type="signal peptide" evidence="7">
    <location>
        <begin position="1"/>
        <end position="38"/>
    </location>
</feature>
<keyword evidence="3 5" id="KW-0378">Hydrolase</keyword>
<dbReference type="InterPro" id="IPR037045">
    <property type="entry name" value="S8pro/Inhibitor_I9_sf"/>
</dbReference>
<feature type="domain" description="P/Homo B" evidence="8">
    <location>
        <begin position="414"/>
        <end position="533"/>
    </location>
</feature>
<sequence length="533" mass="55115">MEKPNMRHDRKTRRVVVASVAAGACALAAVVAASPATAQEATGAIRAAENPVEGSYIVVFKDRNANAPTVNNKAFDLAKQYGGQVKSTYTASIRGFAVRMDEAAAKRLAANPAVAYVEQDGYMSISDTQQNPTWGIDRVDQRDLPLSNSYTYGNDASSVNAYIIDTGVDESHPDFEGRVTHGRDFIDNDSDSSDCQGHGTHVAGTVGSKTYGVAKKVKLVAVRVLNCQGTGQWSQIIGGIDWVANNHRKPAVANMSIGGGSASSVNDAVNRLINAGVTSVVAAGNDNADACNYSPASTPNAITVAATTRTDSRARPSDWNNVNGSNYGRCVDIFAPGTGITSTTMNGSTGANSGTSMASPHVAGAAALYLHANPNATNQQVRDALVNNATPNKVTNLGTGSPNLLLYTGFIGDGGGGECSGGTNGTDVAIPDSNTAVGSTITVSGCTGNGSTNAQVKVTIRHSYIGDLVIDLVGPSGTSYNLKKAGGGKGTGVYDQTFTVDLSGEAANGAWKLQVTDVWRYDSGTLDTWSITP</sequence>
<dbReference type="InterPro" id="IPR034193">
    <property type="entry name" value="PCSK9_ProteinaseK-like"/>
</dbReference>
<dbReference type="GO" id="GO:0005615">
    <property type="term" value="C:extracellular space"/>
    <property type="evidence" value="ECO:0007669"/>
    <property type="project" value="TreeGrafter"/>
</dbReference>
<dbReference type="InterPro" id="IPR023828">
    <property type="entry name" value="Peptidase_S8_Ser-AS"/>
</dbReference>
<dbReference type="Pfam" id="PF01483">
    <property type="entry name" value="P_proprotein"/>
    <property type="match status" value="1"/>
</dbReference>
<evidence type="ECO:0000313" key="9">
    <source>
        <dbReference type="EMBL" id="GGS15270.1"/>
    </source>
</evidence>
<dbReference type="SUPFAM" id="SSF49785">
    <property type="entry name" value="Galactose-binding domain-like"/>
    <property type="match status" value="1"/>
</dbReference>
<dbReference type="PANTHER" id="PTHR43806:SF11">
    <property type="entry name" value="CEREVISIN-RELATED"/>
    <property type="match status" value="1"/>
</dbReference>